<gene>
    <name evidence="4" type="ORF">L1049_011971</name>
</gene>
<feature type="compositionally biased region" description="Basic and acidic residues" evidence="2">
    <location>
        <begin position="392"/>
        <end position="413"/>
    </location>
</feature>
<evidence type="ECO:0000256" key="1">
    <source>
        <dbReference type="PROSITE-ProRule" id="PRU00176"/>
    </source>
</evidence>
<dbReference type="AlphaFoldDB" id="A0AAP0X079"/>
<dbReference type="PANTHER" id="PTHR34427:SF5">
    <property type="entry name" value="DUF4283 DOMAIN-CONTAINING PROTEIN"/>
    <property type="match status" value="1"/>
</dbReference>
<accession>A0AAP0X079</accession>
<proteinExistence type="predicted"/>
<dbReference type="PROSITE" id="PS50102">
    <property type="entry name" value="RRM"/>
    <property type="match status" value="1"/>
</dbReference>
<evidence type="ECO:0000313" key="5">
    <source>
        <dbReference type="Proteomes" id="UP001415857"/>
    </source>
</evidence>
<evidence type="ECO:0000259" key="3">
    <source>
        <dbReference type="PROSITE" id="PS50102"/>
    </source>
</evidence>
<evidence type="ECO:0000313" key="4">
    <source>
        <dbReference type="EMBL" id="KAK9283721.1"/>
    </source>
</evidence>
<dbReference type="GO" id="GO:0003723">
    <property type="term" value="F:RNA binding"/>
    <property type="evidence" value="ECO:0007669"/>
    <property type="project" value="UniProtKB-UniRule"/>
</dbReference>
<protein>
    <recommendedName>
        <fullName evidence="3">RRM domain-containing protein</fullName>
    </recommendedName>
</protein>
<sequence>MRGTSSSCQGSRSRLYGRTLQKQSNFGRDHGWVTLFVDNLPDWMENRWLRNMFKWYGEIADVFVPRKKMSGAKLKYGFVRFYKERDAELAIQKCNGAWRWNKRLLVKRALYEKGKEGVNNQKVTPTRQVWKKKVPPVDPVVNDQREAMHPTARTYADVVAGRNSNTDKAELHRNTMDKNKNHGIETIKIEKVDNSWANRCVVGSIIHFNNLRGLQESFVREGVFDITVRYMAGFLVVLEFHSEETMKLHLEDTTWLDQWVNDIRPWHPNLFLHERSVWLSIVGVPLHAWMEDNFRMIAERFGVVIEVDGNTKSKKKMDCGRILIATKLLEPIFKEFILEVCNQNFLVTVREESLGHLSFAKVHASFPAVINPNTQVSEDALPGHNNGSNNNLHDDASEAAERSENDEVVRMEGNEEDDDVAENVPDTPPIGHSFFGSPTRSKRVCSSLVSSSKAKRSRDLRCFEIGAAAESSEEFQNFKSNTSALVVGAAFGPCKDSHKLNALAKSAKRKKRLVGEILGWKKKHLRTKRASRRRKKEFVKEPVVDSSSLSVSASISDGGIANCNQLILQEAQSTWEVIKRADEFMKLEVIKGDRFILIKGEILKGNFKCVIGNIYAPNDVDERLALWNLLRPMKSSSSEPWYLCGDFNEILLCNEQKGCISSSRVESVWSSIQSNGRAGLAILNKFKALRRSLVSWNKSAFGSVDLKVKSLSAAINDLDKLQEQRDLFAHEWDLKLKLTQEYWSTINSMESLWRQKSRIQWRREGDRNTKFFHAIARGRRRANLISCLEINRVKTEDPNLIKRGIVEYFTSIFSSVQWFRPFLEDISFKSLDIEDS</sequence>
<dbReference type="Proteomes" id="UP001415857">
    <property type="component" value="Unassembled WGS sequence"/>
</dbReference>
<dbReference type="SMART" id="SM00360">
    <property type="entry name" value="RRM"/>
    <property type="match status" value="1"/>
</dbReference>
<name>A0AAP0X079_LIQFO</name>
<dbReference type="EMBL" id="JBBPBK010000006">
    <property type="protein sequence ID" value="KAK9283721.1"/>
    <property type="molecule type" value="Genomic_DNA"/>
</dbReference>
<keyword evidence="5" id="KW-1185">Reference proteome</keyword>
<dbReference type="PANTHER" id="PTHR34427">
    <property type="entry name" value="DUF4283 DOMAIN PROTEIN"/>
    <property type="match status" value="1"/>
</dbReference>
<dbReference type="Gene3D" id="3.60.10.10">
    <property type="entry name" value="Endonuclease/exonuclease/phosphatase"/>
    <property type="match status" value="1"/>
</dbReference>
<dbReference type="CDD" id="cd00590">
    <property type="entry name" value="RRM_SF"/>
    <property type="match status" value="1"/>
</dbReference>
<feature type="region of interest" description="Disordered" evidence="2">
    <location>
        <begin position="375"/>
        <end position="435"/>
    </location>
</feature>
<feature type="domain" description="RRM" evidence="3">
    <location>
        <begin position="33"/>
        <end position="111"/>
    </location>
</feature>
<dbReference type="InterPro" id="IPR035979">
    <property type="entry name" value="RBD_domain_sf"/>
</dbReference>
<keyword evidence="1" id="KW-0694">RNA-binding</keyword>
<dbReference type="InterPro" id="IPR012677">
    <property type="entry name" value="Nucleotide-bd_a/b_plait_sf"/>
</dbReference>
<organism evidence="4 5">
    <name type="scientific">Liquidambar formosana</name>
    <name type="common">Formosan gum</name>
    <dbReference type="NCBI Taxonomy" id="63359"/>
    <lineage>
        <taxon>Eukaryota</taxon>
        <taxon>Viridiplantae</taxon>
        <taxon>Streptophyta</taxon>
        <taxon>Embryophyta</taxon>
        <taxon>Tracheophyta</taxon>
        <taxon>Spermatophyta</taxon>
        <taxon>Magnoliopsida</taxon>
        <taxon>eudicotyledons</taxon>
        <taxon>Gunneridae</taxon>
        <taxon>Pentapetalae</taxon>
        <taxon>Saxifragales</taxon>
        <taxon>Altingiaceae</taxon>
        <taxon>Liquidambar</taxon>
    </lineage>
</organism>
<dbReference type="InterPro" id="IPR000504">
    <property type="entry name" value="RRM_dom"/>
</dbReference>
<dbReference type="Gene3D" id="3.30.70.330">
    <property type="match status" value="1"/>
</dbReference>
<dbReference type="Pfam" id="PF00076">
    <property type="entry name" value="RRM_1"/>
    <property type="match status" value="1"/>
</dbReference>
<dbReference type="SUPFAM" id="SSF56219">
    <property type="entry name" value="DNase I-like"/>
    <property type="match status" value="1"/>
</dbReference>
<reference evidence="4 5" key="1">
    <citation type="journal article" date="2024" name="Plant J.">
        <title>Genome sequences and population genomics reveal climatic adaptation and genomic divergence between two closely related sweetgum species.</title>
        <authorList>
            <person name="Xu W.Q."/>
            <person name="Ren C.Q."/>
            <person name="Zhang X.Y."/>
            <person name="Comes H.P."/>
            <person name="Liu X.H."/>
            <person name="Li Y.G."/>
            <person name="Kettle C.J."/>
            <person name="Jalonen R."/>
            <person name="Gaisberger H."/>
            <person name="Ma Y.Z."/>
            <person name="Qiu Y.X."/>
        </authorList>
    </citation>
    <scope>NUCLEOTIDE SEQUENCE [LARGE SCALE GENOMIC DNA]</scope>
    <source>
        <strain evidence="4">Hangzhou</strain>
    </source>
</reference>
<evidence type="ECO:0000256" key="2">
    <source>
        <dbReference type="SAM" id="MobiDB-lite"/>
    </source>
</evidence>
<comment type="caution">
    <text evidence="4">The sequence shown here is derived from an EMBL/GenBank/DDBJ whole genome shotgun (WGS) entry which is preliminary data.</text>
</comment>
<dbReference type="SUPFAM" id="SSF54928">
    <property type="entry name" value="RNA-binding domain, RBD"/>
    <property type="match status" value="1"/>
</dbReference>
<dbReference type="InterPro" id="IPR036691">
    <property type="entry name" value="Endo/exonu/phosph_ase_sf"/>
</dbReference>